<reference evidence="2 3" key="1">
    <citation type="submission" date="2018-03" db="EMBL/GenBank/DDBJ databases">
        <title>Genome assembly of novel Miniimonas species PCH200.</title>
        <authorList>
            <person name="Thakur V."/>
            <person name="Kumar V."/>
            <person name="Singh D."/>
        </authorList>
    </citation>
    <scope>NUCLEOTIDE SEQUENCE [LARGE SCALE GENOMIC DNA]</scope>
    <source>
        <strain evidence="2 3">PCH200</strain>
    </source>
</reference>
<evidence type="ECO:0000313" key="3">
    <source>
        <dbReference type="Proteomes" id="UP000245166"/>
    </source>
</evidence>
<proteinExistence type="predicted"/>
<feature type="region of interest" description="Disordered" evidence="1">
    <location>
        <begin position="204"/>
        <end position="230"/>
    </location>
</feature>
<organism evidence="2 3">
    <name type="scientific">Serinibacter arcticus</name>
    <dbReference type="NCBI Taxonomy" id="1655435"/>
    <lineage>
        <taxon>Bacteria</taxon>
        <taxon>Bacillati</taxon>
        <taxon>Actinomycetota</taxon>
        <taxon>Actinomycetes</taxon>
        <taxon>Micrococcales</taxon>
        <taxon>Beutenbergiaceae</taxon>
        <taxon>Serinibacter</taxon>
    </lineage>
</organism>
<evidence type="ECO:0000256" key="1">
    <source>
        <dbReference type="SAM" id="MobiDB-lite"/>
    </source>
</evidence>
<dbReference type="EMBL" id="PYHR01000002">
    <property type="protein sequence ID" value="PWD49385.1"/>
    <property type="molecule type" value="Genomic_DNA"/>
</dbReference>
<feature type="compositionally biased region" description="Low complexity" evidence="1">
    <location>
        <begin position="204"/>
        <end position="216"/>
    </location>
</feature>
<comment type="caution">
    <text evidence="2">The sequence shown here is derived from an EMBL/GenBank/DDBJ whole genome shotgun (WGS) entry which is preliminary data.</text>
</comment>
<name>A0A2U1ZQV9_9MICO</name>
<feature type="region of interest" description="Disordered" evidence="1">
    <location>
        <begin position="1"/>
        <end position="25"/>
    </location>
</feature>
<evidence type="ECO:0000313" key="2">
    <source>
        <dbReference type="EMBL" id="PWD49385.1"/>
    </source>
</evidence>
<sequence>MVFLTAGPDAAAPSPTGRPAPGAPVAHVSSYGRDLLEQLRRAVAAAKGGDPLAAVTVVVPDNLSGLLARRALASGLGDRGPGVAGLVVTTLPRLAETIVAGALAPRLPATGAVVAARWRRALQEDPGAFDAVADHPATIRALVQAHRELRDLDAGGLAAVAASGALAHEVVSLHRRVTSALEAGWYDETDLLREAARRVAERAGAAAVAPSSCTPRSGRRRPSRSCCGRS</sequence>
<accession>A0A2U1ZQV9</accession>
<dbReference type="RefSeq" id="WP_109227768.1">
    <property type="nucleotide sequence ID" value="NZ_PYHR01000002.1"/>
</dbReference>
<protein>
    <submittedName>
        <fullName evidence="2">Uncharacterized protein</fullName>
    </submittedName>
</protein>
<gene>
    <name evidence="2" type="ORF">C8046_00265</name>
</gene>
<keyword evidence="3" id="KW-1185">Reference proteome</keyword>
<dbReference type="AlphaFoldDB" id="A0A2U1ZQV9"/>
<dbReference type="Proteomes" id="UP000245166">
    <property type="component" value="Unassembled WGS sequence"/>
</dbReference>